<evidence type="ECO:0000313" key="2">
    <source>
        <dbReference type="Proteomes" id="UP000269396"/>
    </source>
</evidence>
<sequence>MQLNNLDLVDNLALLSHTQQQMQKTNSVAAASATVDYNKNKGKSKILRYNTTCINQMTPDGEVLEDVKPFKYLGSMIDEHRGSDIGVKA</sequence>
<organism evidence="1 2">
    <name type="scientific">Schistosoma mattheei</name>
    <dbReference type="NCBI Taxonomy" id="31246"/>
    <lineage>
        <taxon>Eukaryota</taxon>
        <taxon>Metazoa</taxon>
        <taxon>Spiralia</taxon>
        <taxon>Lophotrochozoa</taxon>
        <taxon>Platyhelminthes</taxon>
        <taxon>Trematoda</taxon>
        <taxon>Digenea</taxon>
        <taxon>Strigeidida</taxon>
        <taxon>Schistosomatoidea</taxon>
        <taxon>Schistosomatidae</taxon>
        <taxon>Schistosoma</taxon>
    </lineage>
</organism>
<keyword evidence="2" id="KW-1185">Reference proteome</keyword>
<gene>
    <name evidence="1" type="ORF">SMTD_LOCUS12955</name>
</gene>
<accession>A0A183PF19</accession>
<dbReference type="EMBL" id="UZAL01032992">
    <property type="protein sequence ID" value="VDP62330.1"/>
    <property type="molecule type" value="Genomic_DNA"/>
</dbReference>
<dbReference type="Proteomes" id="UP000269396">
    <property type="component" value="Unassembled WGS sequence"/>
</dbReference>
<dbReference type="AlphaFoldDB" id="A0A183PF19"/>
<evidence type="ECO:0000313" key="1">
    <source>
        <dbReference type="EMBL" id="VDP62330.1"/>
    </source>
</evidence>
<name>A0A183PF19_9TREM</name>
<reference evidence="1 2" key="1">
    <citation type="submission" date="2018-11" db="EMBL/GenBank/DDBJ databases">
        <authorList>
            <consortium name="Pathogen Informatics"/>
        </authorList>
    </citation>
    <scope>NUCLEOTIDE SEQUENCE [LARGE SCALE GENOMIC DNA]</scope>
    <source>
        <strain>Denwood</strain>
        <strain evidence="2">Zambia</strain>
    </source>
</reference>
<proteinExistence type="predicted"/>
<protein>
    <submittedName>
        <fullName evidence="1">Uncharacterized protein</fullName>
    </submittedName>
</protein>